<gene>
    <name evidence="1" type="ORF">BDY19DRAFT_1053509</name>
</gene>
<comment type="caution">
    <text evidence="1">The sequence shown here is derived from an EMBL/GenBank/DDBJ whole genome shotgun (WGS) entry which is preliminary data.</text>
</comment>
<dbReference type="Proteomes" id="UP001055072">
    <property type="component" value="Unassembled WGS sequence"/>
</dbReference>
<organism evidence="1 2">
    <name type="scientific">Irpex rosettiformis</name>
    <dbReference type="NCBI Taxonomy" id="378272"/>
    <lineage>
        <taxon>Eukaryota</taxon>
        <taxon>Fungi</taxon>
        <taxon>Dikarya</taxon>
        <taxon>Basidiomycota</taxon>
        <taxon>Agaricomycotina</taxon>
        <taxon>Agaricomycetes</taxon>
        <taxon>Polyporales</taxon>
        <taxon>Irpicaceae</taxon>
        <taxon>Irpex</taxon>
    </lineage>
</organism>
<proteinExistence type="predicted"/>
<sequence>MQAQALRTDQTQEVLTAQQSLQSIQTLLRAGLGCITYLRNLLPAENFSESYLTSASAESQSSAPSVGGSFASDSSKRNVSGFKIMTVSRGYTEEADKLMDYLENGIFDALQKQYLRSFIFAIYLDNDDPNNIVEAYTFNFRYHTIPGTNVTVPVMSLGDDLMNLSISGRGKKSDPVSDATRKGKVPTLGEVKRSLKTLIKNLIQATTQMDALPSIQPLISVVLYSTLSPQTGRRYATFKLYYYDHTPDDYEPPYFRAGDSKKDKWFFSTHEQTEVPEKCSIGQVQTGWHAVDLSVTSVSAYLPSTEDNNAPFLGTTAEGKHPCAPMLTPTEEAALRTHQAEVQRQDAQERRVVWDAEEGLGDLDADAEGEDDEEGVAAAIWRPGSKGLEFVGPLGIRDSEGRVIPLSESQEKLREPSPPSSVCFEGEQEKVLRHVRQLQLPVSNSGDLTQTQQIEPTQIPASELPSSSPPSSPSPPTPTRHNLRSGGRNRDGISSPPSQSLLDYGSSAADLDHVETIDTQALKEVVLSRQEATKDQDAEMLDMETQIQPLDESQEDPIRSFSTEKRLVPTRSLSVSEMGSHKQTKEEIDIAVDCVCGVTIEDCDGIWCDGCSKWSHVWCMGYHTAQAKNIPENYTCFDCQVRADRNWDLILVHNLHPRMMDKFKDLALFRRAIKVSEKRGCESLKSFTNFIACEPLVAGQLFRRLESEGFIALEVQEQDELGLIETRSRQKKKGGKAAKKQPRRKAGQKQTYAFVRSMVNSQEYKDYFDPNSEAEKRLLGLADLNPKRSSRAKDQSNQAMDVEMDDSEPGASTAKGHLQDESQTQPETQFFVPDSQEEDLTNDLKRKDASPTGTQDVRKTKKAKISIGAAVDLGD</sequence>
<evidence type="ECO:0000313" key="2">
    <source>
        <dbReference type="Proteomes" id="UP001055072"/>
    </source>
</evidence>
<name>A0ACB8UH18_9APHY</name>
<dbReference type="EMBL" id="MU274902">
    <property type="protein sequence ID" value="KAI0092965.1"/>
    <property type="molecule type" value="Genomic_DNA"/>
</dbReference>
<protein>
    <submittedName>
        <fullName evidence="1">HORMA domain-containing protein</fullName>
    </submittedName>
</protein>
<keyword evidence="2" id="KW-1185">Reference proteome</keyword>
<reference evidence="1" key="1">
    <citation type="journal article" date="2021" name="Environ. Microbiol.">
        <title>Gene family expansions and transcriptome signatures uncover fungal adaptations to wood decay.</title>
        <authorList>
            <person name="Hage H."/>
            <person name="Miyauchi S."/>
            <person name="Viragh M."/>
            <person name="Drula E."/>
            <person name="Min B."/>
            <person name="Chaduli D."/>
            <person name="Navarro D."/>
            <person name="Favel A."/>
            <person name="Norest M."/>
            <person name="Lesage-Meessen L."/>
            <person name="Balint B."/>
            <person name="Merenyi Z."/>
            <person name="de Eugenio L."/>
            <person name="Morin E."/>
            <person name="Martinez A.T."/>
            <person name="Baldrian P."/>
            <person name="Stursova M."/>
            <person name="Martinez M.J."/>
            <person name="Novotny C."/>
            <person name="Magnuson J.K."/>
            <person name="Spatafora J.W."/>
            <person name="Maurice S."/>
            <person name="Pangilinan J."/>
            <person name="Andreopoulos W."/>
            <person name="LaButti K."/>
            <person name="Hundley H."/>
            <person name="Na H."/>
            <person name="Kuo A."/>
            <person name="Barry K."/>
            <person name="Lipzen A."/>
            <person name="Henrissat B."/>
            <person name="Riley R."/>
            <person name="Ahrendt S."/>
            <person name="Nagy L.G."/>
            <person name="Grigoriev I.V."/>
            <person name="Martin F."/>
            <person name="Rosso M.N."/>
        </authorList>
    </citation>
    <scope>NUCLEOTIDE SEQUENCE</scope>
    <source>
        <strain evidence="1">CBS 384.51</strain>
    </source>
</reference>
<accession>A0ACB8UH18</accession>
<evidence type="ECO:0000313" key="1">
    <source>
        <dbReference type="EMBL" id="KAI0092965.1"/>
    </source>
</evidence>